<evidence type="ECO:0000256" key="1">
    <source>
        <dbReference type="SAM" id="MobiDB-lite"/>
    </source>
</evidence>
<gene>
    <name evidence="2" type="ORF">EYF80_065523</name>
</gene>
<dbReference type="OrthoDB" id="10604204at2759"/>
<reference evidence="2 3" key="1">
    <citation type="submission" date="2019-03" db="EMBL/GenBank/DDBJ databases">
        <title>First draft genome of Liparis tanakae, snailfish: a comprehensive survey of snailfish specific genes.</title>
        <authorList>
            <person name="Kim W."/>
            <person name="Song I."/>
            <person name="Jeong J.-H."/>
            <person name="Kim D."/>
            <person name="Kim S."/>
            <person name="Ryu S."/>
            <person name="Song J.Y."/>
            <person name="Lee S.K."/>
        </authorList>
    </citation>
    <scope>NUCLEOTIDE SEQUENCE [LARGE SCALE GENOMIC DNA]</scope>
    <source>
        <tissue evidence="2">Muscle</tissue>
    </source>
</reference>
<accession>A0A4Z2E6T2</accession>
<sequence length="81" mass="9166">MGGWEDGRMGGWEDGRMGGWEEGRPDPGDSDVKKGLRPLLLSLNSSSPRAPLRPPGYWHHTGTQRPRPVLQPLRYKPHQRL</sequence>
<protein>
    <submittedName>
        <fullName evidence="2">Uncharacterized protein</fullName>
    </submittedName>
</protein>
<keyword evidence="3" id="KW-1185">Reference proteome</keyword>
<dbReference type="Proteomes" id="UP000314294">
    <property type="component" value="Unassembled WGS sequence"/>
</dbReference>
<evidence type="ECO:0000313" key="2">
    <source>
        <dbReference type="EMBL" id="TNN24353.1"/>
    </source>
</evidence>
<feature type="region of interest" description="Disordered" evidence="1">
    <location>
        <begin position="1"/>
        <end position="81"/>
    </location>
</feature>
<organism evidence="2 3">
    <name type="scientific">Liparis tanakae</name>
    <name type="common">Tanaka's snailfish</name>
    <dbReference type="NCBI Taxonomy" id="230148"/>
    <lineage>
        <taxon>Eukaryota</taxon>
        <taxon>Metazoa</taxon>
        <taxon>Chordata</taxon>
        <taxon>Craniata</taxon>
        <taxon>Vertebrata</taxon>
        <taxon>Euteleostomi</taxon>
        <taxon>Actinopterygii</taxon>
        <taxon>Neopterygii</taxon>
        <taxon>Teleostei</taxon>
        <taxon>Neoteleostei</taxon>
        <taxon>Acanthomorphata</taxon>
        <taxon>Eupercaria</taxon>
        <taxon>Perciformes</taxon>
        <taxon>Cottioidei</taxon>
        <taxon>Cottales</taxon>
        <taxon>Liparidae</taxon>
        <taxon>Liparis</taxon>
    </lineage>
</organism>
<feature type="compositionally biased region" description="Basic and acidic residues" evidence="1">
    <location>
        <begin position="1"/>
        <end position="34"/>
    </location>
</feature>
<dbReference type="EMBL" id="SRLO01015620">
    <property type="protein sequence ID" value="TNN24353.1"/>
    <property type="molecule type" value="Genomic_DNA"/>
</dbReference>
<name>A0A4Z2E6T2_9TELE</name>
<comment type="caution">
    <text evidence="2">The sequence shown here is derived from an EMBL/GenBank/DDBJ whole genome shotgun (WGS) entry which is preliminary data.</text>
</comment>
<dbReference type="AlphaFoldDB" id="A0A4Z2E6T2"/>
<feature type="compositionally biased region" description="Low complexity" evidence="1">
    <location>
        <begin position="37"/>
        <end position="50"/>
    </location>
</feature>
<proteinExistence type="predicted"/>
<evidence type="ECO:0000313" key="3">
    <source>
        <dbReference type="Proteomes" id="UP000314294"/>
    </source>
</evidence>